<dbReference type="EMBL" id="CP000473">
    <property type="protein sequence ID" value="ABJ84682.1"/>
    <property type="molecule type" value="Genomic_DNA"/>
</dbReference>
<dbReference type="InterPro" id="IPR006311">
    <property type="entry name" value="TAT_signal"/>
</dbReference>
<dbReference type="Gene3D" id="2.130.10.10">
    <property type="entry name" value="YVTN repeat-like/Quinoprotein amine dehydrogenase"/>
    <property type="match status" value="1"/>
</dbReference>
<dbReference type="InterPro" id="IPR015943">
    <property type="entry name" value="WD40/YVTN_repeat-like_dom_sf"/>
</dbReference>
<proteinExistence type="predicted"/>
<reference evidence="1" key="1">
    <citation type="submission" date="2006-10" db="EMBL/GenBank/DDBJ databases">
        <title>Complete sequence of Solibacter usitatus Ellin6076.</title>
        <authorList>
            <consortium name="US DOE Joint Genome Institute"/>
            <person name="Copeland A."/>
            <person name="Lucas S."/>
            <person name="Lapidus A."/>
            <person name="Barry K."/>
            <person name="Detter J.C."/>
            <person name="Glavina del Rio T."/>
            <person name="Hammon N."/>
            <person name="Israni S."/>
            <person name="Dalin E."/>
            <person name="Tice H."/>
            <person name="Pitluck S."/>
            <person name="Thompson L.S."/>
            <person name="Brettin T."/>
            <person name="Bruce D."/>
            <person name="Han C."/>
            <person name="Tapia R."/>
            <person name="Gilna P."/>
            <person name="Schmutz J."/>
            <person name="Larimer F."/>
            <person name="Land M."/>
            <person name="Hauser L."/>
            <person name="Kyrpides N."/>
            <person name="Mikhailova N."/>
            <person name="Janssen P.H."/>
            <person name="Kuske C.R."/>
            <person name="Richardson P."/>
        </authorList>
    </citation>
    <scope>NUCLEOTIDE SEQUENCE</scope>
    <source>
        <strain evidence="1">Ellin6076</strain>
    </source>
</reference>
<evidence type="ECO:0008006" key="2">
    <source>
        <dbReference type="Google" id="ProtNLM"/>
    </source>
</evidence>
<dbReference type="PROSITE" id="PS51318">
    <property type="entry name" value="TAT"/>
    <property type="match status" value="1"/>
</dbReference>
<dbReference type="KEGG" id="sus:Acid_3711"/>
<evidence type="ECO:0000313" key="1">
    <source>
        <dbReference type="EMBL" id="ABJ84682.1"/>
    </source>
</evidence>
<dbReference type="HOGENOM" id="CLU_668760_0_0_0"/>
<dbReference type="eggNOG" id="COG0823">
    <property type="taxonomic scope" value="Bacteria"/>
</dbReference>
<dbReference type="AlphaFoldDB" id="Q020H1"/>
<accession>Q020H1</accession>
<dbReference type="SUPFAM" id="SSF69304">
    <property type="entry name" value="Tricorn protease N-terminal domain"/>
    <property type="match status" value="1"/>
</dbReference>
<dbReference type="OrthoDB" id="5174394at2"/>
<protein>
    <recommendedName>
        <fullName evidence="2">WD40 domain protein beta Propeller</fullName>
    </recommendedName>
</protein>
<gene>
    <name evidence="1" type="ordered locus">Acid_3711</name>
</gene>
<sequence length="410" mass="46705" precursor="true">MNRRSFLERSFLGTLAAASAARAMADALPPVRAITEGPRFHWFGYYDKLQFDPTSRFALGASNDFQHRLVTAGDTMTLGMVDLEDGDKWIELGSTNAWSWHQTCMLQWLPGSRDEVIWNDRQGSRFVSHILNVRTREKRTLPRAIYCVSPDARWALCNDFARSASMRPETGYMGGTDPYAAELAPAKSGIWRMDLKTGGQELILSLADLVKIPLTQGDWSGMKQYIDHILIAPDGKRFSFLQRWGQGIGTGFFTRMCTADAHGKALRVIDESGQASHYNWRDPETLMLWTNHPSHGTIWYLIHEPTVKFEVLDAERMNQNGHNSFFRGGRWIASDTAPDKERKQHEYLYDTKTRRKIELGAFYSAPEYKGIWRCDTTPRVSPDARKLIFDSPHDGVGRQMYLIDISEIVG</sequence>
<organism evidence="1">
    <name type="scientific">Solibacter usitatus (strain Ellin6076)</name>
    <dbReference type="NCBI Taxonomy" id="234267"/>
    <lineage>
        <taxon>Bacteria</taxon>
        <taxon>Pseudomonadati</taxon>
        <taxon>Acidobacteriota</taxon>
        <taxon>Terriglobia</taxon>
        <taxon>Bryobacterales</taxon>
        <taxon>Solibacteraceae</taxon>
        <taxon>Candidatus Solibacter</taxon>
    </lineage>
</organism>
<name>Q020H1_SOLUE</name>
<dbReference type="STRING" id="234267.Acid_3711"/>
<dbReference type="InParanoid" id="Q020H1"/>